<feature type="region of interest" description="Disordered" evidence="1">
    <location>
        <begin position="116"/>
        <end position="172"/>
    </location>
</feature>
<feature type="region of interest" description="Disordered" evidence="1">
    <location>
        <begin position="1"/>
        <end position="20"/>
    </location>
</feature>
<protein>
    <submittedName>
        <fullName evidence="3">(spotted green pufferfish) hypothetical protein</fullName>
    </submittedName>
</protein>
<reference evidence="3" key="1">
    <citation type="journal article" date="2004" name="Nature">
        <title>Genome duplication in the teleost fish Tetraodon nigroviridis reveals the early vertebrate proto-karyotype.</title>
        <authorList>
            <person name="Jaillon O."/>
            <person name="Aury J.-M."/>
            <person name="Brunet F."/>
            <person name="Petit J.-L."/>
            <person name="Stange-Thomann N."/>
            <person name="Mauceli E."/>
            <person name="Bouneau L."/>
            <person name="Fischer C."/>
            <person name="Ozouf-Costaz C."/>
            <person name="Bernot A."/>
            <person name="Nicaud S."/>
            <person name="Jaffe D."/>
            <person name="Fisher S."/>
            <person name="Lutfalla G."/>
            <person name="Dossat C."/>
            <person name="Segurens B."/>
            <person name="Dasilva C."/>
            <person name="Salanoubat M."/>
            <person name="Levy M."/>
            <person name="Boudet N."/>
            <person name="Castellano S."/>
            <person name="Anthouard V."/>
            <person name="Jubin C."/>
            <person name="Castelli V."/>
            <person name="Katinka M."/>
            <person name="Vacherie B."/>
            <person name="Biemont C."/>
            <person name="Skalli Z."/>
            <person name="Cattolico L."/>
            <person name="Poulain J."/>
            <person name="De Berardinis V."/>
            <person name="Cruaud C."/>
            <person name="Duprat S."/>
            <person name="Brottier P."/>
            <person name="Coutanceau J.-P."/>
            <person name="Gouzy J."/>
            <person name="Parra G."/>
            <person name="Lardier G."/>
            <person name="Chapple C."/>
            <person name="McKernan K.J."/>
            <person name="McEwan P."/>
            <person name="Bosak S."/>
            <person name="Kellis M."/>
            <person name="Volff J.-N."/>
            <person name="Guigo R."/>
            <person name="Zody M.C."/>
            <person name="Mesirov J."/>
            <person name="Lindblad-Toh K."/>
            <person name="Birren B."/>
            <person name="Nusbaum C."/>
            <person name="Kahn D."/>
            <person name="Robinson-Rechavi M."/>
            <person name="Laudet V."/>
            <person name="Schachter V."/>
            <person name="Quetier F."/>
            <person name="Saurin W."/>
            <person name="Scarpelli C."/>
            <person name="Wincker P."/>
            <person name="Lander E.S."/>
            <person name="Weissenbach J."/>
            <person name="Roest Crollius H."/>
        </authorList>
    </citation>
    <scope>NUCLEOTIDE SEQUENCE [LARGE SCALE GENOMIC DNA]</scope>
</reference>
<dbReference type="OrthoDB" id="8932092at2759"/>
<feature type="compositionally biased region" description="Low complexity" evidence="1">
    <location>
        <begin position="125"/>
        <end position="150"/>
    </location>
</feature>
<evidence type="ECO:0000256" key="1">
    <source>
        <dbReference type="SAM" id="MobiDB-lite"/>
    </source>
</evidence>
<feature type="transmembrane region" description="Helical" evidence="2">
    <location>
        <begin position="30"/>
        <end position="54"/>
    </location>
</feature>
<keyword evidence="2" id="KW-0812">Transmembrane</keyword>
<keyword evidence="2" id="KW-0472">Membrane</keyword>
<evidence type="ECO:0000313" key="3">
    <source>
        <dbReference type="EMBL" id="CAF95837.1"/>
    </source>
</evidence>
<evidence type="ECO:0000256" key="2">
    <source>
        <dbReference type="SAM" id="Phobius"/>
    </source>
</evidence>
<feature type="transmembrane region" description="Helical" evidence="2">
    <location>
        <begin position="60"/>
        <end position="80"/>
    </location>
</feature>
<accession>Q4SU45</accession>
<sequence>MVKPEEASTPSGWRPPTPPPIHHSLPSPSLCCACGLCTMLAGINVTLVGVLTFGSGNVTIIVGPLLLLVAAALFVGCCVVSRSRAHVTGGGRRGQQWGRMQGATVALEMETSEHTLQDTTAVQLSPPHSTSSSHKSNSSRGGGSPASRGPFPYLPNQFKGSPAEEDAHTMATSSSTLSHLITLLLTGGQTAHRRGWDGGGLAEGWQWFYLHFFKLDHRKRVTLEETDQGGDFAASSASQLHGTLHHEYKWTSTFVRVIADKVVSVDGWESGQPLCMLCPHPPVFQSS</sequence>
<proteinExistence type="predicted"/>
<keyword evidence="2" id="KW-1133">Transmembrane helix</keyword>
<reference evidence="3" key="2">
    <citation type="submission" date="2004-02" db="EMBL/GenBank/DDBJ databases">
        <authorList>
            <consortium name="Genoscope"/>
            <consortium name="Whitehead Institute Centre for Genome Research"/>
        </authorList>
    </citation>
    <scope>NUCLEOTIDE SEQUENCE</scope>
</reference>
<comment type="caution">
    <text evidence="3">The sequence shown here is derived from an EMBL/GenBank/DDBJ whole genome shotgun (WGS) entry which is preliminary data.</text>
</comment>
<name>Q4SU45_TETNG</name>
<dbReference type="EMBL" id="CAAE01014025">
    <property type="protein sequence ID" value="CAF95837.1"/>
    <property type="molecule type" value="Genomic_DNA"/>
</dbReference>
<dbReference type="KEGG" id="tng:GSTEN00012635G001"/>
<dbReference type="AlphaFoldDB" id="Q4SU45"/>
<organism evidence="3">
    <name type="scientific">Tetraodon nigroviridis</name>
    <name type="common">Spotted green pufferfish</name>
    <name type="synonym">Chelonodon nigroviridis</name>
    <dbReference type="NCBI Taxonomy" id="99883"/>
    <lineage>
        <taxon>Eukaryota</taxon>
        <taxon>Metazoa</taxon>
        <taxon>Chordata</taxon>
        <taxon>Craniata</taxon>
        <taxon>Vertebrata</taxon>
        <taxon>Euteleostomi</taxon>
        <taxon>Actinopterygii</taxon>
        <taxon>Neopterygii</taxon>
        <taxon>Teleostei</taxon>
        <taxon>Neoteleostei</taxon>
        <taxon>Acanthomorphata</taxon>
        <taxon>Eupercaria</taxon>
        <taxon>Tetraodontiformes</taxon>
        <taxon>Tetradontoidea</taxon>
        <taxon>Tetraodontidae</taxon>
        <taxon>Tetraodon</taxon>
    </lineage>
</organism>
<gene>
    <name evidence="3" type="ORF">GSTENG00012635001</name>
</gene>